<keyword evidence="1" id="KW-0812">Transmembrane</keyword>
<dbReference type="InterPro" id="IPR000462">
    <property type="entry name" value="CDP-OH_P_trans"/>
</dbReference>
<keyword evidence="3" id="KW-1185">Reference proteome</keyword>
<dbReference type="EMBL" id="VITY01000022">
    <property type="protein sequence ID" value="TWB87241.1"/>
    <property type="molecule type" value="Genomic_DNA"/>
</dbReference>
<comment type="caution">
    <text evidence="2">The sequence shown here is derived from an EMBL/GenBank/DDBJ whole genome shotgun (WGS) entry which is preliminary data.</text>
</comment>
<dbReference type="GO" id="GO:0016020">
    <property type="term" value="C:membrane"/>
    <property type="evidence" value="ECO:0007669"/>
    <property type="project" value="InterPro"/>
</dbReference>
<keyword evidence="1" id="KW-0472">Membrane</keyword>
<dbReference type="RefSeq" id="WP_246667814.1">
    <property type="nucleotide sequence ID" value="NZ_VITY01000022.1"/>
</dbReference>
<name>A0A560KVG4_9BRAD</name>
<dbReference type="GO" id="GO:0016780">
    <property type="term" value="F:phosphotransferase activity, for other substituted phosphate groups"/>
    <property type="evidence" value="ECO:0007669"/>
    <property type="project" value="InterPro"/>
</dbReference>
<proteinExistence type="predicted"/>
<feature type="transmembrane region" description="Helical" evidence="1">
    <location>
        <begin position="158"/>
        <end position="176"/>
    </location>
</feature>
<evidence type="ECO:0000313" key="3">
    <source>
        <dbReference type="Proteomes" id="UP000321304"/>
    </source>
</evidence>
<feature type="transmembrane region" description="Helical" evidence="1">
    <location>
        <begin position="214"/>
        <end position="232"/>
    </location>
</feature>
<keyword evidence="1" id="KW-1133">Transmembrane helix</keyword>
<dbReference type="AlphaFoldDB" id="A0A560KVG4"/>
<protein>
    <submittedName>
        <fullName evidence="2">Phosphatidylserine synthase</fullName>
    </submittedName>
</protein>
<dbReference type="Gene3D" id="1.20.120.1760">
    <property type="match status" value="1"/>
</dbReference>
<feature type="transmembrane region" description="Helical" evidence="1">
    <location>
        <begin position="69"/>
        <end position="89"/>
    </location>
</feature>
<evidence type="ECO:0000256" key="1">
    <source>
        <dbReference type="SAM" id="Phobius"/>
    </source>
</evidence>
<gene>
    <name evidence="2" type="ORF">FBZ93_12222</name>
</gene>
<feature type="transmembrane region" description="Helical" evidence="1">
    <location>
        <begin position="131"/>
        <end position="152"/>
    </location>
</feature>
<reference evidence="2 3" key="1">
    <citation type="submission" date="2019-06" db="EMBL/GenBank/DDBJ databases">
        <title>Genomic Encyclopedia of Type Strains, Phase IV (KMG-V): Genome sequencing to study the core and pangenomes of soil and plant-associated prokaryotes.</title>
        <authorList>
            <person name="Whitman W."/>
        </authorList>
    </citation>
    <scope>NUCLEOTIDE SEQUENCE [LARGE SCALE GENOMIC DNA]</scope>
    <source>
        <strain evidence="2 3">BR 10355</strain>
    </source>
</reference>
<organism evidence="2 3">
    <name type="scientific">Bradyrhizobium macuxiense</name>
    <dbReference type="NCBI Taxonomy" id="1755647"/>
    <lineage>
        <taxon>Bacteria</taxon>
        <taxon>Pseudomonadati</taxon>
        <taxon>Pseudomonadota</taxon>
        <taxon>Alphaproteobacteria</taxon>
        <taxon>Hyphomicrobiales</taxon>
        <taxon>Nitrobacteraceae</taxon>
        <taxon>Bradyrhizobium</taxon>
    </lineage>
</organism>
<dbReference type="Proteomes" id="UP000321304">
    <property type="component" value="Unassembled WGS sequence"/>
</dbReference>
<dbReference type="InterPro" id="IPR043130">
    <property type="entry name" value="CDP-OH_PTrfase_TM_dom"/>
</dbReference>
<feature type="transmembrane region" description="Helical" evidence="1">
    <location>
        <begin position="244"/>
        <end position="262"/>
    </location>
</feature>
<evidence type="ECO:0000313" key="2">
    <source>
        <dbReference type="EMBL" id="TWB87241.1"/>
    </source>
</evidence>
<dbReference type="Pfam" id="PF01066">
    <property type="entry name" value="CDP-OH_P_transf"/>
    <property type="match status" value="1"/>
</dbReference>
<dbReference type="GO" id="GO:0008654">
    <property type="term" value="P:phospholipid biosynthetic process"/>
    <property type="evidence" value="ECO:0007669"/>
    <property type="project" value="InterPro"/>
</dbReference>
<sequence>MLNSMRAAMLAAGTTAHRSDIRRFDNDSEDHVRLAEEIFTPPMGRALPTVTSISLAAGSKAMIEYLRDYANAITALAYLFAVIGLFLALNGKIELGVAAMLWTWFLDHWDGHVARNTSHVRRPGVAEFGKSFDGFADFFHGVVFPAAVIILISRGTVLSLLASLLLILAGAIRLSYFENVGLTTDARFMGIPVSYDTPLLAVLLLARPQLPDDVFPIIVAIAFILLALLHVATEIRVPAIRGTAVPIATAFAIAGSIALVMISQSGLQ</sequence>
<accession>A0A560KVG4</accession>